<evidence type="ECO:0000313" key="2">
    <source>
        <dbReference type="Proteomes" id="UP001500279"/>
    </source>
</evidence>
<keyword evidence="2" id="KW-1185">Reference proteome</keyword>
<organism evidence="1 2">
    <name type="scientific">Ideonella azotifigens</name>
    <dbReference type="NCBI Taxonomy" id="513160"/>
    <lineage>
        <taxon>Bacteria</taxon>
        <taxon>Pseudomonadati</taxon>
        <taxon>Pseudomonadota</taxon>
        <taxon>Betaproteobacteria</taxon>
        <taxon>Burkholderiales</taxon>
        <taxon>Sphaerotilaceae</taxon>
        <taxon>Ideonella</taxon>
    </lineage>
</organism>
<comment type="caution">
    <text evidence="1">The sequence shown here is derived from an EMBL/GenBank/DDBJ whole genome shotgun (WGS) entry which is preliminary data.</text>
</comment>
<protein>
    <submittedName>
        <fullName evidence="1">Uncharacterized protein</fullName>
    </submittedName>
</protein>
<dbReference type="EMBL" id="BAAAEW010000042">
    <property type="protein sequence ID" value="GAA0766184.1"/>
    <property type="molecule type" value="Genomic_DNA"/>
</dbReference>
<gene>
    <name evidence="1" type="ORF">GCM10009107_54070</name>
</gene>
<accession>A0ABP3VPY4</accession>
<name>A0ABP3VPY4_9BURK</name>
<evidence type="ECO:0000313" key="1">
    <source>
        <dbReference type="EMBL" id="GAA0766184.1"/>
    </source>
</evidence>
<dbReference type="Proteomes" id="UP001500279">
    <property type="component" value="Unassembled WGS sequence"/>
</dbReference>
<proteinExistence type="predicted"/>
<sequence>MKFLGDALKLRMSQLIPAENVQRFRHGGDWSHPGLPNAYNAGMQQHSSEVAIQFDELVNHDLSAISRYVDKLVEDLNAQFQRMMYATISAACDQSGNVVDALSAGGPIEGFAAMLETIRFSADKHGNVQRPQIHLSPEAFERFRRAQESAPPELLQRIQQLDEIRSAQAIEEEIQRKARFARYGEAP</sequence>
<reference evidence="2" key="1">
    <citation type="journal article" date="2019" name="Int. J. Syst. Evol. Microbiol.">
        <title>The Global Catalogue of Microorganisms (GCM) 10K type strain sequencing project: providing services to taxonomists for standard genome sequencing and annotation.</title>
        <authorList>
            <consortium name="The Broad Institute Genomics Platform"/>
            <consortium name="The Broad Institute Genome Sequencing Center for Infectious Disease"/>
            <person name="Wu L."/>
            <person name="Ma J."/>
        </authorList>
    </citation>
    <scope>NUCLEOTIDE SEQUENCE [LARGE SCALE GENOMIC DNA]</scope>
    <source>
        <strain evidence="2">JCM 15503</strain>
    </source>
</reference>